<dbReference type="GO" id="GO:0070403">
    <property type="term" value="F:NAD+ binding"/>
    <property type="evidence" value="ECO:0007669"/>
    <property type="project" value="InterPro"/>
</dbReference>
<reference evidence="7" key="1">
    <citation type="submission" date="2022-07" db="EMBL/GenBank/DDBJ databases">
        <title>Phylogenomic reconstructions and comparative analyses of Kickxellomycotina fungi.</title>
        <authorList>
            <person name="Reynolds N.K."/>
            <person name="Stajich J.E."/>
            <person name="Barry K."/>
            <person name="Grigoriev I.V."/>
            <person name="Crous P."/>
            <person name="Smith M.E."/>
        </authorList>
    </citation>
    <scope>NUCLEOTIDE SEQUENCE</scope>
    <source>
        <strain evidence="7">NRRL 3115</strain>
    </source>
</reference>
<dbReference type="Proteomes" id="UP001151518">
    <property type="component" value="Unassembled WGS sequence"/>
</dbReference>
<evidence type="ECO:0000313" key="8">
    <source>
        <dbReference type="Proteomes" id="UP001151518"/>
    </source>
</evidence>
<keyword evidence="7" id="KW-0456">Lyase</keyword>
<dbReference type="InterPro" id="IPR026591">
    <property type="entry name" value="Sirtuin_cat_small_dom_sf"/>
</dbReference>
<name>A0A9W8G9I0_9FUNG</name>
<proteinExistence type="inferred from homology"/>
<evidence type="ECO:0000256" key="4">
    <source>
        <dbReference type="PROSITE-ProRule" id="PRU00236"/>
    </source>
</evidence>
<dbReference type="EC" id="4.4.1.36" evidence="7"/>
<feature type="active site" description="Proton acceptor" evidence="4">
    <location>
        <position position="159"/>
    </location>
</feature>
<dbReference type="Gene3D" id="3.30.1600.10">
    <property type="entry name" value="SIR2/SIRT2 'Small Domain"/>
    <property type="match status" value="1"/>
</dbReference>
<dbReference type="GO" id="GO:0005634">
    <property type="term" value="C:nucleus"/>
    <property type="evidence" value="ECO:0007669"/>
    <property type="project" value="TreeGrafter"/>
</dbReference>
<dbReference type="OrthoDB" id="2919105at2759"/>
<evidence type="ECO:0000313" key="7">
    <source>
        <dbReference type="EMBL" id="KAJ2677701.1"/>
    </source>
</evidence>
<feature type="domain" description="Deacetylase sirtuin-type" evidence="6">
    <location>
        <begin position="7"/>
        <end position="336"/>
    </location>
</feature>
<feature type="binding site" evidence="4">
    <location>
        <position position="167"/>
    </location>
    <ligand>
        <name>Zn(2+)</name>
        <dbReference type="ChEBI" id="CHEBI:29105"/>
    </ligand>
</feature>
<dbReference type="InterPro" id="IPR003000">
    <property type="entry name" value="Sirtuin"/>
</dbReference>
<keyword evidence="4" id="KW-0479">Metal-binding</keyword>
<keyword evidence="3" id="KW-0520">NAD</keyword>
<evidence type="ECO:0000256" key="3">
    <source>
        <dbReference type="ARBA" id="ARBA00023027"/>
    </source>
</evidence>
<organism evidence="7 8">
    <name type="scientific">Coemansia spiralis</name>
    <dbReference type="NCBI Taxonomy" id="417178"/>
    <lineage>
        <taxon>Eukaryota</taxon>
        <taxon>Fungi</taxon>
        <taxon>Fungi incertae sedis</taxon>
        <taxon>Zoopagomycota</taxon>
        <taxon>Kickxellomycotina</taxon>
        <taxon>Kickxellomycetes</taxon>
        <taxon>Kickxellales</taxon>
        <taxon>Kickxellaceae</taxon>
        <taxon>Coemansia</taxon>
    </lineage>
</organism>
<comment type="similarity">
    <text evidence="1">Belongs to the sirtuin family. Class I subfamily.</text>
</comment>
<feature type="region of interest" description="Disordered" evidence="5">
    <location>
        <begin position="337"/>
        <end position="358"/>
    </location>
</feature>
<dbReference type="GO" id="GO:0017136">
    <property type="term" value="F:histone deacetylase activity, NAD-dependent"/>
    <property type="evidence" value="ECO:0007669"/>
    <property type="project" value="TreeGrafter"/>
</dbReference>
<accession>A0A9W8G9I0</accession>
<sequence>MPETYKLQCKSPALSAIIKQVASAKRFVVVTGAGISVNCGIPDFRSSEGIFKQIQSAHGGLLSSGRDLFDASVVFRSATTADIFYRWMTHLRHKCADAQPGVVHRFIRQLADRGALLRSYTQNIDGLERKAGLAVWDPYNSKDSETHVPWQAAQSIPLHGTMDHLTCQLCSSSRHFPESPDHAAIVAGDDCPDCKSRSMVREADGRRSLPTGRMRPAVVLYEEPHPHCEAIAKIITHDMRVLGSRRTCSGSQQQKRNVNVVMVFGTTLKVPGCRQLVKKLATASPSTTITVFVNNEPVCGKSWDGIVDYQVIGDVDEWCTRVQRHWNIQPKITQWAKTRKRAHSPRSLPCGNTNGKENAMLSKEDNKAVLATGKKRRHNDTDNAVVTNGNDNNSRIKGGKRQRTSTPLAVPLTLPSLSAATASSAFDAPVRRSLRIAERESMVLYRQAQHQISICT</sequence>
<dbReference type="PROSITE" id="PS50305">
    <property type="entry name" value="SIRTUIN"/>
    <property type="match status" value="1"/>
</dbReference>
<dbReference type="SUPFAM" id="SSF52467">
    <property type="entry name" value="DHS-like NAD/FAD-binding domain"/>
    <property type="match status" value="1"/>
</dbReference>
<evidence type="ECO:0000256" key="2">
    <source>
        <dbReference type="ARBA" id="ARBA00022679"/>
    </source>
</evidence>
<dbReference type="GO" id="GO:0016829">
    <property type="term" value="F:lyase activity"/>
    <property type="evidence" value="ECO:0007669"/>
    <property type="project" value="UniProtKB-KW"/>
</dbReference>
<dbReference type="InterPro" id="IPR026590">
    <property type="entry name" value="Ssirtuin_cat_dom"/>
</dbReference>
<dbReference type="EMBL" id="JANBTW010000029">
    <property type="protein sequence ID" value="KAJ2677701.1"/>
    <property type="molecule type" value="Genomic_DNA"/>
</dbReference>
<feature type="binding site" evidence="4">
    <location>
        <position position="170"/>
    </location>
    <ligand>
        <name>Zn(2+)</name>
        <dbReference type="ChEBI" id="CHEBI:29105"/>
    </ligand>
</feature>
<dbReference type="GO" id="GO:0046872">
    <property type="term" value="F:metal ion binding"/>
    <property type="evidence" value="ECO:0007669"/>
    <property type="project" value="UniProtKB-KW"/>
</dbReference>
<keyword evidence="4" id="KW-0862">Zinc</keyword>
<dbReference type="AlphaFoldDB" id="A0A9W8G9I0"/>
<dbReference type="Gene3D" id="3.40.50.1220">
    <property type="entry name" value="TPP-binding domain"/>
    <property type="match status" value="1"/>
</dbReference>
<feature type="binding site" evidence="4">
    <location>
        <position position="191"/>
    </location>
    <ligand>
        <name>Zn(2+)</name>
        <dbReference type="ChEBI" id="CHEBI:29105"/>
    </ligand>
</feature>
<dbReference type="PANTHER" id="PTHR11085">
    <property type="entry name" value="NAD-DEPENDENT PROTEIN DEACYLASE SIRTUIN-5, MITOCHONDRIAL-RELATED"/>
    <property type="match status" value="1"/>
</dbReference>
<evidence type="ECO:0000256" key="5">
    <source>
        <dbReference type="SAM" id="MobiDB-lite"/>
    </source>
</evidence>
<evidence type="ECO:0000256" key="1">
    <source>
        <dbReference type="ARBA" id="ARBA00006924"/>
    </source>
</evidence>
<keyword evidence="2" id="KW-0808">Transferase</keyword>
<evidence type="ECO:0000259" key="6">
    <source>
        <dbReference type="PROSITE" id="PS50305"/>
    </source>
</evidence>
<gene>
    <name evidence="7" type="primary">HST3_1</name>
    <name evidence="7" type="ORF">GGI25_002946</name>
</gene>
<dbReference type="PANTHER" id="PTHR11085:SF8">
    <property type="entry name" value="NAD-DEPENDENT HISTONE DEACETYLASE HST3"/>
    <property type="match status" value="1"/>
</dbReference>
<dbReference type="InterPro" id="IPR029035">
    <property type="entry name" value="DHS-like_NAD/FAD-binding_dom"/>
</dbReference>
<dbReference type="Pfam" id="PF02146">
    <property type="entry name" value="SIR2"/>
    <property type="match status" value="1"/>
</dbReference>
<feature type="binding site" evidence="4">
    <location>
        <position position="194"/>
    </location>
    <ligand>
        <name>Zn(2+)</name>
        <dbReference type="ChEBI" id="CHEBI:29105"/>
    </ligand>
</feature>
<protein>
    <submittedName>
        <fullName evidence="7">NAD-dependent deacetylase hst3</fullName>
        <ecNumber evidence="7">4.4.1.36</ecNumber>
    </submittedName>
</protein>
<feature type="compositionally biased region" description="Polar residues" evidence="5">
    <location>
        <begin position="382"/>
        <end position="395"/>
    </location>
</feature>
<feature type="region of interest" description="Disordered" evidence="5">
    <location>
        <begin position="372"/>
        <end position="405"/>
    </location>
</feature>
<dbReference type="InterPro" id="IPR050134">
    <property type="entry name" value="NAD-dep_sirtuin_deacylases"/>
</dbReference>
<comment type="caution">
    <text evidence="7">The sequence shown here is derived from an EMBL/GenBank/DDBJ whole genome shotgun (WGS) entry which is preliminary data.</text>
</comment>